<feature type="region of interest" description="Disordered" evidence="2">
    <location>
        <begin position="96"/>
        <end position="147"/>
    </location>
</feature>
<dbReference type="PANTHER" id="PTHR21666:SF263">
    <property type="entry name" value="MUREIN HYDROLASE ACTIVATOR NLPD"/>
    <property type="match status" value="1"/>
</dbReference>
<dbReference type="InterPro" id="IPR011055">
    <property type="entry name" value="Dup_hybrid_motif"/>
</dbReference>
<dbReference type="Pfam" id="PF01551">
    <property type="entry name" value="Peptidase_M23"/>
    <property type="match status" value="1"/>
</dbReference>
<dbReference type="CDD" id="cd00118">
    <property type="entry name" value="LysM"/>
    <property type="match status" value="1"/>
</dbReference>
<evidence type="ECO:0000256" key="1">
    <source>
        <dbReference type="ARBA" id="ARBA00038420"/>
    </source>
</evidence>
<evidence type="ECO:0000313" key="5">
    <source>
        <dbReference type="Proteomes" id="UP000016505"/>
    </source>
</evidence>
<dbReference type="InterPro" id="IPR018392">
    <property type="entry name" value="LysM"/>
</dbReference>
<dbReference type="KEGG" id="part:PARC_a3049"/>
<proteinExistence type="inferred from homology"/>
<dbReference type="RefSeq" id="WP_010554442.1">
    <property type="nucleotide sequence ID" value="NZ_CP011025.1"/>
</dbReference>
<dbReference type="GO" id="GO:0004222">
    <property type="term" value="F:metalloendopeptidase activity"/>
    <property type="evidence" value="ECO:0007669"/>
    <property type="project" value="TreeGrafter"/>
</dbReference>
<dbReference type="SUPFAM" id="SSF51261">
    <property type="entry name" value="Duplicated hybrid motif"/>
    <property type="match status" value="1"/>
</dbReference>
<evidence type="ECO:0000259" key="3">
    <source>
        <dbReference type="PROSITE" id="PS51782"/>
    </source>
</evidence>
<dbReference type="InterPro" id="IPR036779">
    <property type="entry name" value="LysM_dom_sf"/>
</dbReference>
<dbReference type="PROSITE" id="PS51257">
    <property type="entry name" value="PROKAR_LIPOPROTEIN"/>
    <property type="match status" value="1"/>
</dbReference>
<dbReference type="PROSITE" id="PS51782">
    <property type="entry name" value="LYSM"/>
    <property type="match status" value="1"/>
</dbReference>
<gene>
    <name evidence="4" type="primary">nlpD</name>
    <name evidence="4" type="ORF">PARC_a3049</name>
</gene>
<reference evidence="4 5" key="1">
    <citation type="journal article" date="2012" name="J. Bacteriol.">
        <title>Genome sequences of type strains of seven species of the marine bacterium Pseudoalteromonas.</title>
        <authorList>
            <person name="Xie B.B."/>
            <person name="Shu Y.L."/>
            <person name="Qin Q.L."/>
            <person name="Rong J.C."/>
            <person name="Zhang X.Y."/>
            <person name="Chen X.L."/>
            <person name="Shi M."/>
            <person name="He H.L."/>
            <person name="Zhou B.C."/>
            <person name="Zhang Y.Z."/>
        </authorList>
    </citation>
    <scope>NUCLEOTIDE SEQUENCE [LARGE SCALE GENOMIC DNA]</scope>
    <source>
        <strain evidence="4 5">A 37-1-2</strain>
    </source>
</reference>
<dbReference type="PANTHER" id="PTHR21666">
    <property type="entry name" value="PEPTIDASE-RELATED"/>
    <property type="match status" value="1"/>
</dbReference>
<dbReference type="EMBL" id="CP011025">
    <property type="protein sequence ID" value="ATC87471.1"/>
    <property type="molecule type" value="Genomic_DNA"/>
</dbReference>
<evidence type="ECO:0000256" key="2">
    <source>
        <dbReference type="SAM" id="MobiDB-lite"/>
    </source>
</evidence>
<dbReference type="Proteomes" id="UP000016505">
    <property type="component" value="Chromosome I"/>
</dbReference>
<feature type="compositionally biased region" description="Polar residues" evidence="2">
    <location>
        <begin position="138"/>
        <end position="147"/>
    </location>
</feature>
<dbReference type="OrthoDB" id="9795421at2"/>
<dbReference type="AlphaFoldDB" id="A0A290S8Y5"/>
<feature type="compositionally biased region" description="Basic and acidic residues" evidence="2">
    <location>
        <begin position="123"/>
        <end position="136"/>
    </location>
</feature>
<comment type="similarity">
    <text evidence="1">Belongs to the E.coli NlpD/Haemophilus LppB family.</text>
</comment>
<dbReference type="SMART" id="SM00257">
    <property type="entry name" value="LysM"/>
    <property type="match status" value="1"/>
</dbReference>
<dbReference type="GO" id="GO:0032153">
    <property type="term" value="C:cell division site"/>
    <property type="evidence" value="ECO:0007669"/>
    <property type="project" value="TreeGrafter"/>
</dbReference>
<protein>
    <submittedName>
        <fullName evidence="4">Lipoprotein NlpD</fullName>
    </submittedName>
</protein>
<dbReference type="Pfam" id="PF01476">
    <property type="entry name" value="LysM"/>
    <property type="match status" value="1"/>
</dbReference>
<dbReference type="GO" id="GO:0009279">
    <property type="term" value="C:cell outer membrane"/>
    <property type="evidence" value="ECO:0007669"/>
    <property type="project" value="TreeGrafter"/>
</dbReference>
<dbReference type="InterPro" id="IPR050570">
    <property type="entry name" value="Cell_wall_metabolism_enzyme"/>
</dbReference>
<dbReference type="CDD" id="cd12797">
    <property type="entry name" value="M23_peptidase"/>
    <property type="match status" value="1"/>
</dbReference>
<dbReference type="InterPro" id="IPR016047">
    <property type="entry name" value="M23ase_b-sheet_dom"/>
</dbReference>
<feature type="domain" description="LysM" evidence="3">
    <location>
        <begin position="48"/>
        <end position="92"/>
    </location>
</feature>
<dbReference type="Gene3D" id="2.70.70.10">
    <property type="entry name" value="Glucose Permease (Domain IIA)"/>
    <property type="match status" value="1"/>
</dbReference>
<sequence>MNKQFLLYVTIFVGVFLSGCSSRHVPAPVSSLNNNVNDLGHTININGSNYKVQRGDTLYSIAFSAGQDVRLLAKNNSIPSPYTIFPGQNISLIPKPKKIKRDEKYTNSSKKSTKKTQKNNIILKKELDPPKQREYVQKQASNKVSNTKRLSSSKVKWSWPAKGKITKRFSNKENGYKGLQITNRKGASVLAAAQGTVVYAGNALRGYGSLIILKHNDDYLSAYAHNSKLLVKEKQKVKAGQKIAEIGNSESPVTALRFEIRYRGQAVNPAKYLP</sequence>
<name>A0A290S8Y5_9GAMM</name>
<dbReference type="Gene3D" id="3.10.350.10">
    <property type="entry name" value="LysM domain"/>
    <property type="match status" value="1"/>
</dbReference>
<keyword evidence="4" id="KW-0449">Lipoprotein</keyword>
<organism evidence="4 5">
    <name type="scientific">Pseudoalteromonas arctica A 37-1-2</name>
    <dbReference type="NCBI Taxonomy" id="1117313"/>
    <lineage>
        <taxon>Bacteria</taxon>
        <taxon>Pseudomonadati</taxon>
        <taxon>Pseudomonadota</taxon>
        <taxon>Gammaproteobacteria</taxon>
        <taxon>Alteromonadales</taxon>
        <taxon>Pseudoalteromonadaceae</taxon>
        <taxon>Pseudoalteromonas</taxon>
    </lineage>
</organism>
<accession>A0A290S8Y5</accession>
<evidence type="ECO:0000313" key="4">
    <source>
        <dbReference type="EMBL" id="ATC87471.1"/>
    </source>
</evidence>